<name>A0A5B9QSA5_9BACT</name>
<sequence>MPANDQSDQHQQLATRRQWLSGLLAMLSTAGVFKAAAAIDPLLPRFRHTFGGTLPCLPRHDYQHHAHSPTILSPSYPAQLITVDRSTERIETAAPLDALRDVELNLQRKRFRPIRTQLRIDHCRVSDVVVDIENSGMWVMSLLAEQNPPLEPEQDRRFQQRLHIKRNAFDFQVRFHAAQYTQTLTVRESDEMAAEPQAGRLVAARVHPDTFWVQRQRPRNMRWSGYSREIARFFADIQSAEFEFSYRLDPLSAAGENVRRLDGP</sequence>
<reference evidence="1 2" key="1">
    <citation type="submission" date="2019-08" db="EMBL/GenBank/DDBJ databases">
        <title>Deep-cultivation of Planctomycetes and their phenomic and genomic characterization uncovers novel biology.</title>
        <authorList>
            <person name="Wiegand S."/>
            <person name="Jogler M."/>
            <person name="Boedeker C."/>
            <person name="Pinto D."/>
            <person name="Vollmers J."/>
            <person name="Rivas-Marin E."/>
            <person name="Kohn T."/>
            <person name="Peeters S.H."/>
            <person name="Heuer A."/>
            <person name="Rast P."/>
            <person name="Oberbeckmann S."/>
            <person name="Bunk B."/>
            <person name="Jeske O."/>
            <person name="Meyerdierks A."/>
            <person name="Storesund J.E."/>
            <person name="Kallscheuer N."/>
            <person name="Luecker S."/>
            <person name="Lage O.M."/>
            <person name="Pohl T."/>
            <person name="Merkel B.J."/>
            <person name="Hornburger P."/>
            <person name="Mueller R.-W."/>
            <person name="Bruemmer F."/>
            <person name="Labrenz M."/>
            <person name="Spormann A.M."/>
            <person name="Op den Camp H."/>
            <person name="Overmann J."/>
            <person name="Amann R."/>
            <person name="Jetten M.S.M."/>
            <person name="Mascher T."/>
            <person name="Medema M.H."/>
            <person name="Devos D.P."/>
            <person name="Kaster A.-K."/>
            <person name="Ovreas L."/>
            <person name="Rohde M."/>
            <person name="Galperin M.Y."/>
            <person name="Jogler C."/>
        </authorList>
    </citation>
    <scope>NUCLEOTIDE SEQUENCE [LARGE SCALE GENOMIC DNA]</scope>
    <source>
        <strain evidence="1 2">UC8</strain>
    </source>
</reference>
<dbReference type="Proteomes" id="UP000325286">
    <property type="component" value="Chromosome"/>
</dbReference>
<keyword evidence="2" id="KW-1185">Reference proteome</keyword>
<dbReference type="EMBL" id="CP042914">
    <property type="protein sequence ID" value="QEG41987.1"/>
    <property type="molecule type" value="Genomic_DNA"/>
</dbReference>
<protein>
    <submittedName>
        <fullName evidence="1">Uncharacterized protein</fullName>
    </submittedName>
</protein>
<dbReference type="KEGG" id="rul:UC8_40160"/>
<proteinExistence type="predicted"/>
<dbReference type="OrthoDB" id="9981391at2"/>
<dbReference type="RefSeq" id="WP_068141452.1">
    <property type="nucleotide sequence ID" value="NZ_CP042914.1"/>
</dbReference>
<dbReference type="AlphaFoldDB" id="A0A5B9QSA5"/>
<accession>A0A5B9QSA5</accession>
<evidence type="ECO:0000313" key="1">
    <source>
        <dbReference type="EMBL" id="QEG41987.1"/>
    </source>
</evidence>
<evidence type="ECO:0000313" key="2">
    <source>
        <dbReference type="Proteomes" id="UP000325286"/>
    </source>
</evidence>
<gene>
    <name evidence="1" type="ORF">UC8_40160</name>
</gene>
<organism evidence="1 2">
    <name type="scientific">Roseimaritima ulvae</name>
    <dbReference type="NCBI Taxonomy" id="980254"/>
    <lineage>
        <taxon>Bacteria</taxon>
        <taxon>Pseudomonadati</taxon>
        <taxon>Planctomycetota</taxon>
        <taxon>Planctomycetia</taxon>
        <taxon>Pirellulales</taxon>
        <taxon>Pirellulaceae</taxon>
        <taxon>Roseimaritima</taxon>
    </lineage>
</organism>